<feature type="non-terminal residue" evidence="4">
    <location>
        <position position="1"/>
    </location>
</feature>
<keyword evidence="2" id="KW-0378">Hydrolase</keyword>
<reference evidence="4 5" key="2">
    <citation type="journal article" date="2008" name="Nature">
        <title>The Phaeodactylum genome reveals the evolutionary history of diatom genomes.</title>
        <authorList>
            <person name="Bowler C."/>
            <person name="Allen A.E."/>
            <person name="Badger J.H."/>
            <person name="Grimwood J."/>
            <person name="Jabbari K."/>
            <person name="Kuo A."/>
            <person name="Maheswari U."/>
            <person name="Martens C."/>
            <person name="Maumus F."/>
            <person name="Otillar R.P."/>
            <person name="Rayko E."/>
            <person name="Salamov A."/>
            <person name="Vandepoele K."/>
            <person name="Beszteri B."/>
            <person name="Gruber A."/>
            <person name="Heijde M."/>
            <person name="Katinka M."/>
            <person name="Mock T."/>
            <person name="Valentin K."/>
            <person name="Verret F."/>
            <person name="Berges J.A."/>
            <person name="Brownlee C."/>
            <person name="Cadoret J.P."/>
            <person name="Chiovitti A."/>
            <person name="Choi C.J."/>
            <person name="Coesel S."/>
            <person name="De Martino A."/>
            <person name="Detter J.C."/>
            <person name="Durkin C."/>
            <person name="Falciatore A."/>
            <person name="Fournet J."/>
            <person name="Haruta M."/>
            <person name="Huysman M.J."/>
            <person name="Jenkins B.D."/>
            <person name="Jiroutova K."/>
            <person name="Jorgensen R.E."/>
            <person name="Joubert Y."/>
            <person name="Kaplan A."/>
            <person name="Kroger N."/>
            <person name="Kroth P.G."/>
            <person name="La Roche J."/>
            <person name="Lindquist E."/>
            <person name="Lommer M."/>
            <person name="Martin-Jezequel V."/>
            <person name="Lopez P.J."/>
            <person name="Lucas S."/>
            <person name="Mangogna M."/>
            <person name="McGinnis K."/>
            <person name="Medlin L.K."/>
            <person name="Montsant A."/>
            <person name="Oudot-Le Secq M.P."/>
            <person name="Napoli C."/>
            <person name="Obornik M."/>
            <person name="Parker M.S."/>
            <person name="Petit J.L."/>
            <person name="Porcel B.M."/>
            <person name="Poulsen N."/>
            <person name="Robison M."/>
            <person name="Rychlewski L."/>
            <person name="Rynearson T.A."/>
            <person name="Schmutz J."/>
            <person name="Shapiro H."/>
            <person name="Siaut M."/>
            <person name="Stanley M."/>
            <person name="Sussman M.R."/>
            <person name="Taylor A.R."/>
            <person name="Vardi A."/>
            <person name="von Dassow P."/>
            <person name="Vyverman W."/>
            <person name="Willis A."/>
            <person name="Wyrwicz L.S."/>
            <person name="Rokhsar D.S."/>
            <person name="Weissenbach J."/>
            <person name="Armbrust E.V."/>
            <person name="Green B.R."/>
            <person name="Van de Peer Y."/>
            <person name="Grigoriev I.V."/>
        </authorList>
    </citation>
    <scope>NUCLEOTIDE SEQUENCE [LARGE SCALE GENOMIC DNA]</scope>
    <source>
        <strain evidence="4 5">CCMP1335</strain>
    </source>
</reference>
<feature type="non-terminal residue" evidence="4">
    <location>
        <position position="162"/>
    </location>
</feature>
<dbReference type="AlphaFoldDB" id="B8BS07"/>
<evidence type="ECO:0000256" key="2">
    <source>
        <dbReference type="ARBA" id="ARBA00022801"/>
    </source>
</evidence>
<name>B8BS07_THAPS</name>
<evidence type="ECO:0000313" key="5">
    <source>
        <dbReference type="Proteomes" id="UP000001449"/>
    </source>
</evidence>
<dbReference type="GO" id="GO:0016787">
    <property type="term" value="F:hydrolase activity"/>
    <property type="evidence" value="ECO:0007669"/>
    <property type="project" value="UniProtKB-KW"/>
</dbReference>
<dbReference type="Proteomes" id="UP000001449">
    <property type="component" value="Chromosome 1"/>
</dbReference>
<dbReference type="PaxDb" id="35128-Thaps261112"/>
<keyword evidence="5" id="KW-1185">Reference proteome</keyword>
<feature type="domain" description="Nudix hydrolase" evidence="3">
    <location>
        <begin position="8"/>
        <end position="162"/>
    </location>
</feature>
<dbReference type="PRINTS" id="PR00502">
    <property type="entry name" value="NUDIXFAMILY"/>
</dbReference>
<dbReference type="PANTHER" id="PTHR43046:SF14">
    <property type="entry name" value="MUTT_NUDIX FAMILY PROTEIN"/>
    <property type="match status" value="1"/>
</dbReference>
<dbReference type="GeneID" id="7447642"/>
<dbReference type="HOGENOM" id="CLU_087195_3_0_1"/>
<dbReference type="PROSITE" id="PS51462">
    <property type="entry name" value="NUDIX"/>
    <property type="match status" value="1"/>
</dbReference>
<sequence length="162" mass="17842">VVDDHGLKWRLCAGAAVFNSKNELLIGERIGKPGAWQCPQGGVDGGSKSETVTEAAIRELYEEVGLEVDNHVMVKEVKDVIKCRYSTKGTGSWMEEEGFAGQELNWIVFRCTDVNLECDPASVCRLTGLNGESAEFSAVRWASLDSVLDSIWEAKRGPYEEL</sequence>
<protein>
    <recommendedName>
        <fullName evidence="3">Nudix hydrolase domain-containing protein</fullName>
    </recommendedName>
</protein>
<gene>
    <name evidence="4" type="ORF">THAPSDRAFT_261112</name>
</gene>
<dbReference type="Gene3D" id="3.90.79.10">
    <property type="entry name" value="Nucleoside Triphosphate Pyrophosphohydrolase"/>
    <property type="match status" value="1"/>
</dbReference>
<dbReference type="Pfam" id="PF00293">
    <property type="entry name" value="NUDIX"/>
    <property type="match status" value="1"/>
</dbReference>
<accession>B8BS07</accession>
<dbReference type="PANTHER" id="PTHR43046">
    <property type="entry name" value="GDP-MANNOSE MANNOSYL HYDROLASE"/>
    <property type="match status" value="1"/>
</dbReference>
<dbReference type="SUPFAM" id="SSF55811">
    <property type="entry name" value="Nudix"/>
    <property type="match status" value="1"/>
</dbReference>
<dbReference type="InterPro" id="IPR000086">
    <property type="entry name" value="NUDIX_hydrolase_dom"/>
</dbReference>
<dbReference type="eggNOG" id="ENOG502SBD7">
    <property type="taxonomic scope" value="Eukaryota"/>
</dbReference>
<evidence type="ECO:0000259" key="3">
    <source>
        <dbReference type="PROSITE" id="PS51462"/>
    </source>
</evidence>
<reference evidence="4 5" key="1">
    <citation type="journal article" date="2004" name="Science">
        <title>The genome of the diatom Thalassiosira pseudonana: ecology, evolution, and metabolism.</title>
        <authorList>
            <person name="Armbrust E.V."/>
            <person name="Berges J.A."/>
            <person name="Bowler C."/>
            <person name="Green B.R."/>
            <person name="Martinez D."/>
            <person name="Putnam N.H."/>
            <person name="Zhou S."/>
            <person name="Allen A.E."/>
            <person name="Apt K.E."/>
            <person name="Bechner M."/>
            <person name="Brzezinski M.A."/>
            <person name="Chaal B.K."/>
            <person name="Chiovitti A."/>
            <person name="Davis A.K."/>
            <person name="Demarest M.S."/>
            <person name="Detter J.C."/>
            <person name="Glavina T."/>
            <person name="Goodstein D."/>
            <person name="Hadi M.Z."/>
            <person name="Hellsten U."/>
            <person name="Hildebrand M."/>
            <person name="Jenkins B.D."/>
            <person name="Jurka J."/>
            <person name="Kapitonov V.V."/>
            <person name="Kroger N."/>
            <person name="Lau W.W."/>
            <person name="Lane T.W."/>
            <person name="Larimer F.W."/>
            <person name="Lippmeier J.C."/>
            <person name="Lucas S."/>
            <person name="Medina M."/>
            <person name="Montsant A."/>
            <person name="Obornik M."/>
            <person name="Parker M.S."/>
            <person name="Palenik B."/>
            <person name="Pazour G.J."/>
            <person name="Richardson P.M."/>
            <person name="Rynearson T.A."/>
            <person name="Saito M.A."/>
            <person name="Schwartz D.C."/>
            <person name="Thamatrakoln K."/>
            <person name="Valentin K."/>
            <person name="Vardi A."/>
            <person name="Wilkerson F.P."/>
            <person name="Rokhsar D.S."/>
        </authorList>
    </citation>
    <scope>NUCLEOTIDE SEQUENCE [LARGE SCALE GENOMIC DNA]</scope>
    <source>
        <strain evidence="4 5">CCMP1335</strain>
    </source>
</reference>
<dbReference type="RefSeq" id="XP_002286995.1">
    <property type="nucleotide sequence ID" value="XM_002286959.1"/>
</dbReference>
<dbReference type="KEGG" id="tps:THAPSDRAFT_261112"/>
<dbReference type="EMBL" id="CM000638">
    <property type="protein sequence ID" value="EED96636.1"/>
    <property type="molecule type" value="Genomic_DNA"/>
</dbReference>
<proteinExistence type="predicted"/>
<dbReference type="InParanoid" id="B8BS07"/>
<dbReference type="InterPro" id="IPR015797">
    <property type="entry name" value="NUDIX_hydrolase-like_dom_sf"/>
</dbReference>
<evidence type="ECO:0000313" key="4">
    <source>
        <dbReference type="EMBL" id="EED96636.1"/>
    </source>
</evidence>
<organism evidence="4 5">
    <name type="scientific">Thalassiosira pseudonana</name>
    <name type="common">Marine diatom</name>
    <name type="synonym">Cyclotella nana</name>
    <dbReference type="NCBI Taxonomy" id="35128"/>
    <lineage>
        <taxon>Eukaryota</taxon>
        <taxon>Sar</taxon>
        <taxon>Stramenopiles</taxon>
        <taxon>Ochrophyta</taxon>
        <taxon>Bacillariophyta</taxon>
        <taxon>Coscinodiscophyceae</taxon>
        <taxon>Thalassiosirophycidae</taxon>
        <taxon>Thalassiosirales</taxon>
        <taxon>Thalassiosiraceae</taxon>
        <taxon>Thalassiosira</taxon>
    </lineage>
</organism>
<dbReference type="InterPro" id="IPR020476">
    <property type="entry name" value="Nudix_hydrolase"/>
</dbReference>
<comment type="cofactor">
    <cofactor evidence="1">
        <name>Mg(2+)</name>
        <dbReference type="ChEBI" id="CHEBI:18420"/>
    </cofactor>
</comment>
<evidence type="ECO:0000256" key="1">
    <source>
        <dbReference type="ARBA" id="ARBA00001946"/>
    </source>
</evidence>